<gene>
    <name evidence="2" type="ORF">CLEP1334_LOCUS10349</name>
</gene>
<dbReference type="EMBL" id="HBER01020487">
    <property type="protein sequence ID" value="CAD8535069.1"/>
    <property type="molecule type" value="Transcribed_RNA"/>
</dbReference>
<dbReference type="AlphaFoldDB" id="A0A7S0IYB2"/>
<dbReference type="Gene3D" id="3.40.50.1820">
    <property type="entry name" value="alpha/beta hydrolase"/>
    <property type="match status" value="1"/>
</dbReference>
<feature type="chain" id="PRO_5030638221" evidence="1">
    <location>
        <begin position="28"/>
        <end position="498"/>
    </location>
</feature>
<keyword evidence="1" id="KW-0732">Signal</keyword>
<reference evidence="2" key="1">
    <citation type="submission" date="2021-01" db="EMBL/GenBank/DDBJ databases">
        <authorList>
            <person name="Corre E."/>
            <person name="Pelletier E."/>
            <person name="Niang G."/>
            <person name="Scheremetjew M."/>
            <person name="Finn R."/>
            <person name="Kale V."/>
            <person name="Holt S."/>
            <person name="Cochrane G."/>
            <person name="Meng A."/>
            <person name="Brown T."/>
            <person name="Cohen L."/>
        </authorList>
    </citation>
    <scope>NUCLEOTIDE SEQUENCE</scope>
    <source>
        <strain evidence="2">RCC1130</strain>
    </source>
</reference>
<name>A0A7S0IYB2_9EUKA</name>
<sequence>MHRLSPPLSMWTLRCVCLMLSRACAQALERYITALLSVSKAPLPTVGLVGAVVYIERALAAETGTDLLGDGKMHSLLGGALIAVVRAASSDEPVGDADFKRTLGVRVDGDAWEASLLRLLEHDTSIGRAELEAGLRSLQELAASSEADQVDGIKAWCRSLVLCVDRCQDPSTETARVGGIGRARSHCITLPASAELPSLTLDITIAQPARPPGAAAPTQPHVLLYVLDPEPILFGLAALFAYQASGYNQRAEEASCAEALFHRMIVVGVGHDRADYSVGSWGWDAEALRQLRRRDFPPSDHPSVRSGNGTNAHAARLAAALSTHVVPFVEHKLLALATPPAVRALLGASYSAVLALQTLCGEVGSFDTLLLGSPSVPFSPEILRMLREQAPTLALAGSTGEGDREPPAAMPRRRPAAVYIAYGALEHEPPPRHVANVHAGIPAGSHELASLMRERGIEVEGPHEFEGEDHGTMKFPFVSRSLMWLARRVRVAGEMPST</sequence>
<feature type="signal peptide" evidence="1">
    <location>
        <begin position="1"/>
        <end position="27"/>
    </location>
</feature>
<dbReference type="SUPFAM" id="SSF53474">
    <property type="entry name" value="alpha/beta-Hydrolases"/>
    <property type="match status" value="1"/>
</dbReference>
<organism evidence="2">
    <name type="scientific">Calcidiscus leptoporus</name>
    <dbReference type="NCBI Taxonomy" id="127549"/>
    <lineage>
        <taxon>Eukaryota</taxon>
        <taxon>Haptista</taxon>
        <taxon>Haptophyta</taxon>
        <taxon>Prymnesiophyceae</taxon>
        <taxon>Coccolithales</taxon>
        <taxon>Calcidiscaceae</taxon>
        <taxon>Calcidiscus</taxon>
    </lineage>
</organism>
<evidence type="ECO:0000313" key="2">
    <source>
        <dbReference type="EMBL" id="CAD8535069.1"/>
    </source>
</evidence>
<evidence type="ECO:0000256" key="1">
    <source>
        <dbReference type="SAM" id="SignalP"/>
    </source>
</evidence>
<protein>
    <submittedName>
        <fullName evidence="2">Uncharacterized protein</fullName>
    </submittedName>
</protein>
<dbReference type="InterPro" id="IPR029058">
    <property type="entry name" value="AB_hydrolase_fold"/>
</dbReference>
<proteinExistence type="predicted"/>
<accession>A0A7S0IYB2</accession>